<proteinExistence type="inferred from homology"/>
<dbReference type="AlphaFoldDB" id="A0A5K3EN56"/>
<evidence type="ECO:0000256" key="7">
    <source>
        <dbReference type="ARBA" id="ARBA00022989"/>
    </source>
</evidence>
<evidence type="ECO:0000256" key="10">
    <source>
        <dbReference type="SAM" id="SignalP"/>
    </source>
</evidence>
<dbReference type="Pfam" id="PF21203">
    <property type="entry name" value="ECM10"/>
    <property type="match status" value="1"/>
</dbReference>
<feature type="chain" id="PRO_5024295704" description="ER membrane protein complex subunit 10" evidence="10">
    <location>
        <begin position="20"/>
        <end position="219"/>
    </location>
</feature>
<feature type="transmembrane region" description="Helical" evidence="9">
    <location>
        <begin position="193"/>
        <end position="210"/>
    </location>
</feature>
<evidence type="ECO:0000256" key="3">
    <source>
        <dbReference type="ARBA" id="ARBA00020105"/>
    </source>
</evidence>
<dbReference type="PANTHER" id="PTHR21397">
    <property type="entry name" value="CHROMATIN COMPLEXES SUBUNIT BAP18-RELATED"/>
    <property type="match status" value="1"/>
</dbReference>
<dbReference type="GO" id="GO:0072546">
    <property type="term" value="C:EMC complex"/>
    <property type="evidence" value="ECO:0007669"/>
    <property type="project" value="TreeGrafter"/>
</dbReference>
<comment type="subcellular location">
    <subcellularLocation>
        <location evidence="1">Endoplasmic reticulum membrane</location>
        <topology evidence="1">Single-pass type I membrane protein</topology>
    </subcellularLocation>
</comment>
<sequence>MILRVYLTCVVILVASALSDDNIDPLDVTIEQSFDQGKSFTPKGVLSSWSGVEKNLLLSESPLTDADKSAIEKLSLSNSLYIVRAFTNSSSSVLVGSCQACQLLASEGKLALILSVDASGSPVAITVIPKNRTCTENVRFPASVTQLSTSVIFQRPSLFVGPETQEYVAKMDRQREEKLRQDQLDNRSFLAKYWMYILPAVFFFILLNTADPNASGGSE</sequence>
<reference evidence="11" key="1">
    <citation type="submission" date="2019-11" db="UniProtKB">
        <authorList>
            <consortium name="WormBaseParasite"/>
        </authorList>
    </citation>
    <scope>IDENTIFICATION</scope>
</reference>
<evidence type="ECO:0000256" key="2">
    <source>
        <dbReference type="ARBA" id="ARBA00007695"/>
    </source>
</evidence>
<evidence type="ECO:0000313" key="11">
    <source>
        <dbReference type="WBParaSite" id="MCU_001754-RA"/>
    </source>
</evidence>
<organism evidence="11">
    <name type="scientific">Mesocestoides corti</name>
    <name type="common">Flatworm</name>
    <dbReference type="NCBI Taxonomy" id="53468"/>
    <lineage>
        <taxon>Eukaryota</taxon>
        <taxon>Metazoa</taxon>
        <taxon>Spiralia</taxon>
        <taxon>Lophotrochozoa</taxon>
        <taxon>Platyhelminthes</taxon>
        <taxon>Cestoda</taxon>
        <taxon>Eucestoda</taxon>
        <taxon>Cyclophyllidea</taxon>
        <taxon>Mesocestoididae</taxon>
        <taxon>Mesocestoides</taxon>
    </lineage>
</organism>
<evidence type="ECO:0000256" key="1">
    <source>
        <dbReference type="ARBA" id="ARBA00004115"/>
    </source>
</evidence>
<evidence type="ECO:0000256" key="6">
    <source>
        <dbReference type="ARBA" id="ARBA00022824"/>
    </source>
</evidence>
<evidence type="ECO:0000256" key="8">
    <source>
        <dbReference type="ARBA" id="ARBA00023136"/>
    </source>
</evidence>
<comment type="similarity">
    <text evidence="2">Belongs to the EMC10 family.</text>
</comment>
<keyword evidence="7 9" id="KW-1133">Transmembrane helix</keyword>
<evidence type="ECO:0000256" key="4">
    <source>
        <dbReference type="ARBA" id="ARBA00022692"/>
    </source>
</evidence>
<dbReference type="PANTHER" id="PTHR21397:SF4">
    <property type="entry name" value="ER MEMBRANE PROTEIN COMPLEX SUBUNIT 10"/>
    <property type="match status" value="1"/>
</dbReference>
<keyword evidence="8 9" id="KW-0472">Membrane</keyword>
<dbReference type="CDD" id="cd22209">
    <property type="entry name" value="EMC10"/>
    <property type="match status" value="1"/>
</dbReference>
<keyword evidence="4 9" id="KW-0812">Transmembrane</keyword>
<accession>A0A5K3EN56</accession>
<feature type="signal peptide" evidence="10">
    <location>
        <begin position="1"/>
        <end position="19"/>
    </location>
</feature>
<name>A0A5K3EN56_MESCO</name>
<keyword evidence="5 10" id="KW-0732">Signal</keyword>
<protein>
    <recommendedName>
        <fullName evidence="3">ER membrane protein complex subunit 10</fullName>
    </recommendedName>
</protein>
<dbReference type="WBParaSite" id="MCU_001754-RA">
    <property type="protein sequence ID" value="MCU_001754-RA"/>
    <property type="gene ID" value="MCU_001754"/>
</dbReference>
<evidence type="ECO:0000256" key="9">
    <source>
        <dbReference type="SAM" id="Phobius"/>
    </source>
</evidence>
<keyword evidence="6" id="KW-0256">Endoplasmic reticulum</keyword>
<evidence type="ECO:0000256" key="5">
    <source>
        <dbReference type="ARBA" id="ARBA00022729"/>
    </source>
</evidence>